<dbReference type="PANTHER" id="PTHR47723">
    <property type="entry name" value="OS05G0353850 PROTEIN"/>
    <property type="match status" value="1"/>
</dbReference>
<accession>A0AAV0YM86</accession>
<dbReference type="InterPro" id="IPR053151">
    <property type="entry name" value="RNase_H-like"/>
</dbReference>
<dbReference type="PANTHER" id="PTHR47723:SF19">
    <property type="entry name" value="POLYNUCLEOTIDYL TRANSFERASE, RIBONUCLEASE H-LIKE SUPERFAMILY PROTEIN"/>
    <property type="match status" value="1"/>
</dbReference>
<name>A0AAV0YM86_VICFA</name>
<proteinExistence type="predicted"/>
<gene>
    <name evidence="2" type="ORF">VFH_I289080</name>
</gene>
<dbReference type="Proteomes" id="UP001157006">
    <property type="component" value="Chromosome 1L"/>
</dbReference>
<feature type="domain" description="RNase H type-1" evidence="1">
    <location>
        <begin position="74"/>
        <end position="181"/>
    </location>
</feature>
<dbReference type="InterPro" id="IPR036397">
    <property type="entry name" value="RNaseH_sf"/>
</dbReference>
<evidence type="ECO:0000259" key="1">
    <source>
        <dbReference type="Pfam" id="PF13456"/>
    </source>
</evidence>
<dbReference type="CDD" id="cd06222">
    <property type="entry name" value="RNase_H_like"/>
    <property type="match status" value="1"/>
</dbReference>
<dbReference type="EMBL" id="OX451736">
    <property type="protein sequence ID" value="CAI8587216.1"/>
    <property type="molecule type" value="Genomic_DNA"/>
</dbReference>
<reference evidence="2 3" key="1">
    <citation type="submission" date="2023-01" db="EMBL/GenBank/DDBJ databases">
        <authorList>
            <person name="Kreplak J."/>
        </authorList>
    </citation>
    <scope>NUCLEOTIDE SEQUENCE [LARGE SCALE GENOMIC DNA]</scope>
</reference>
<organism evidence="2 3">
    <name type="scientific">Vicia faba</name>
    <name type="common">Broad bean</name>
    <name type="synonym">Faba vulgaris</name>
    <dbReference type="NCBI Taxonomy" id="3906"/>
    <lineage>
        <taxon>Eukaryota</taxon>
        <taxon>Viridiplantae</taxon>
        <taxon>Streptophyta</taxon>
        <taxon>Embryophyta</taxon>
        <taxon>Tracheophyta</taxon>
        <taxon>Spermatophyta</taxon>
        <taxon>Magnoliopsida</taxon>
        <taxon>eudicotyledons</taxon>
        <taxon>Gunneridae</taxon>
        <taxon>Pentapetalae</taxon>
        <taxon>rosids</taxon>
        <taxon>fabids</taxon>
        <taxon>Fabales</taxon>
        <taxon>Fabaceae</taxon>
        <taxon>Papilionoideae</taxon>
        <taxon>50 kb inversion clade</taxon>
        <taxon>NPAAA clade</taxon>
        <taxon>Hologalegina</taxon>
        <taxon>IRL clade</taxon>
        <taxon>Fabeae</taxon>
        <taxon>Vicia</taxon>
    </lineage>
</organism>
<evidence type="ECO:0000313" key="3">
    <source>
        <dbReference type="Proteomes" id="UP001157006"/>
    </source>
</evidence>
<evidence type="ECO:0000313" key="2">
    <source>
        <dbReference type="EMBL" id="CAI8587216.1"/>
    </source>
</evidence>
<dbReference type="GO" id="GO:0003676">
    <property type="term" value="F:nucleic acid binding"/>
    <property type="evidence" value="ECO:0007669"/>
    <property type="project" value="InterPro"/>
</dbReference>
<protein>
    <recommendedName>
        <fullName evidence="1">RNase H type-1 domain-containing protein</fullName>
    </recommendedName>
</protein>
<dbReference type="InterPro" id="IPR002156">
    <property type="entry name" value="RNaseH_domain"/>
</dbReference>
<dbReference type="Pfam" id="PF13456">
    <property type="entry name" value="RVT_3"/>
    <property type="match status" value="1"/>
</dbReference>
<dbReference type="GO" id="GO:0004523">
    <property type="term" value="F:RNA-DNA hybrid ribonuclease activity"/>
    <property type="evidence" value="ECO:0007669"/>
    <property type="project" value="InterPro"/>
</dbReference>
<dbReference type="AlphaFoldDB" id="A0AAV0YM86"/>
<keyword evidence="3" id="KW-1185">Reference proteome</keyword>
<dbReference type="InterPro" id="IPR044730">
    <property type="entry name" value="RNase_H-like_dom_plant"/>
</dbReference>
<dbReference type="Gene3D" id="3.30.420.10">
    <property type="entry name" value="Ribonuclease H-like superfamily/Ribonuclease H"/>
    <property type="match status" value="1"/>
</dbReference>
<sequence>MMWNIWYSRNHVLYQNKQVLSKQVVDDSLDHVLEFIKRNLEIGLKKKKVQPEGWNHIPREVVLVQVDVGFSTERYVVFGCVFKNDARGVLLATRRKDFIEMDTTTAELLEIRWCLQLARSQNFDKIIVHSDVLKVDECINGHLSLVSLAHIADDCRELLKSFRVVSIMYFSRFFNFDAHIVVGLGELFGSRTWIGGFPFVDVLHASVVVVVVSS</sequence>